<gene>
    <name evidence="2" type="ORF">AYBTSS11_LOCUS31592</name>
</gene>
<dbReference type="Gramene" id="rna-AYBTSS11_LOCUS31592">
    <property type="protein sequence ID" value="CAJ1979377.1"/>
    <property type="gene ID" value="gene-AYBTSS11_LOCUS31592"/>
</dbReference>
<feature type="region of interest" description="Disordered" evidence="1">
    <location>
        <begin position="215"/>
        <end position="266"/>
    </location>
</feature>
<dbReference type="AlphaFoldDB" id="A0AA86W656"/>
<protein>
    <submittedName>
        <fullName evidence="2">Uncharacterized protein</fullName>
    </submittedName>
</protein>
<evidence type="ECO:0000256" key="1">
    <source>
        <dbReference type="SAM" id="MobiDB-lite"/>
    </source>
</evidence>
<name>A0AA86W656_9FABA</name>
<evidence type="ECO:0000313" key="3">
    <source>
        <dbReference type="Proteomes" id="UP001189624"/>
    </source>
</evidence>
<proteinExistence type="predicted"/>
<sequence length="292" mass="32352">MYVEWRDAVVIVRDQGSKTTRRSGGVLKGVWSGEMQYLTTIHITEVSVIMESEELVLPWINGGKSALEDERKCLSYKDQANFINVSMFLLGKTSLMASITNMFVISSYTCQDWVLSREKRIRNGREEACTDLGILLPDSLHQNLICIFEVRNYDCSGGSSVLGLVKRLPVPLLLDQEALDFITVEQRKGKGPVMRLGTLGTMLIMKIVYMRLSSGSGSESATHTRKSAKSRSNDASENNSDSSDENDYGSKGLSIRDGSDNGSGTQMEIGEVLCSRCAFQELYTKDSRSPLV</sequence>
<accession>A0AA86W656</accession>
<dbReference type="EMBL" id="OY731408">
    <property type="protein sequence ID" value="CAJ1979377.1"/>
    <property type="molecule type" value="Genomic_DNA"/>
</dbReference>
<reference evidence="2" key="1">
    <citation type="submission" date="2023-10" db="EMBL/GenBank/DDBJ databases">
        <authorList>
            <person name="Domelevo Entfellner J.-B."/>
        </authorList>
    </citation>
    <scope>NUCLEOTIDE SEQUENCE</scope>
</reference>
<dbReference type="Proteomes" id="UP001189624">
    <property type="component" value="Chromosome 11"/>
</dbReference>
<organism evidence="2 3">
    <name type="scientific">Sphenostylis stenocarpa</name>
    <dbReference type="NCBI Taxonomy" id="92480"/>
    <lineage>
        <taxon>Eukaryota</taxon>
        <taxon>Viridiplantae</taxon>
        <taxon>Streptophyta</taxon>
        <taxon>Embryophyta</taxon>
        <taxon>Tracheophyta</taxon>
        <taxon>Spermatophyta</taxon>
        <taxon>Magnoliopsida</taxon>
        <taxon>eudicotyledons</taxon>
        <taxon>Gunneridae</taxon>
        <taxon>Pentapetalae</taxon>
        <taxon>rosids</taxon>
        <taxon>fabids</taxon>
        <taxon>Fabales</taxon>
        <taxon>Fabaceae</taxon>
        <taxon>Papilionoideae</taxon>
        <taxon>50 kb inversion clade</taxon>
        <taxon>NPAAA clade</taxon>
        <taxon>indigoferoid/millettioid clade</taxon>
        <taxon>Phaseoleae</taxon>
        <taxon>Sphenostylis</taxon>
    </lineage>
</organism>
<keyword evidence="3" id="KW-1185">Reference proteome</keyword>
<evidence type="ECO:0000313" key="2">
    <source>
        <dbReference type="EMBL" id="CAJ1979377.1"/>
    </source>
</evidence>